<organism evidence="2 3">
    <name type="scientific">Cryptosporangium minutisporangium</name>
    <dbReference type="NCBI Taxonomy" id="113569"/>
    <lineage>
        <taxon>Bacteria</taxon>
        <taxon>Bacillati</taxon>
        <taxon>Actinomycetota</taxon>
        <taxon>Actinomycetes</taxon>
        <taxon>Cryptosporangiales</taxon>
        <taxon>Cryptosporangiaceae</taxon>
        <taxon>Cryptosporangium</taxon>
    </lineage>
</organism>
<gene>
    <name evidence="2" type="ORF">GCM10020369_26940</name>
</gene>
<dbReference type="EMBL" id="BAAAYN010000017">
    <property type="protein sequence ID" value="GAA3386818.1"/>
    <property type="molecule type" value="Genomic_DNA"/>
</dbReference>
<evidence type="ECO:0000259" key="1">
    <source>
        <dbReference type="Pfam" id="PF12680"/>
    </source>
</evidence>
<dbReference type="SUPFAM" id="SSF54427">
    <property type="entry name" value="NTF2-like"/>
    <property type="match status" value="1"/>
</dbReference>
<evidence type="ECO:0000313" key="3">
    <source>
        <dbReference type="Proteomes" id="UP001501676"/>
    </source>
</evidence>
<keyword evidence="3" id="KW-1185">Reference proteome</keyword>
<dbReference type="RefSeq" id="WP_345728396.1">
    <property type="nucleotide sequence ID" value="NZ_BAAAYN010000017.1"/>
</dbReference>
<dbReference type="Pfam" id="PF12680">
    <property type="entry name" value="SnoaL_2"/>
    <property type="match status" value="1"/>
</dbReference>
<feature type="domain" description="SnoaL-like" evidence="1">
    <location>
        <begin position="7"/>
        <end position="101"/>
    </location>
</feature>
<comment type="caution">
    <text evidence="2">The sequence shown here is derived from an EMBL/GenBank/DDBJ whole genome shotgun (WGS) entry which is preliminary data.</text>
</comment>
<dbReference type="InterPro" id="IPR032710">
    <property type="entry name" value="NTF2-like_dom_sf"/>
</dbReference>
<dbReference type="InterPro" id="IPR037401">
    <property type="entry name" value="SnoaL-like"/>
</dbReference>
<reference evidence="3" key="1">
    <citation type="journal article" date="2019" name="Int. J. Syst. Evol. Microbiol.">
        <title>The Global Catalogue of Microorganisms (GCM) 10K type strain sequencing project: providing services to taxonomists for standard genome sequencing and annotation.</title>
        <authorList>
            <consortium name="The Broad Institute Genomics Platform"/>
            <consortium name="The Broad Institute Genome Sequencing Center for Infectious Disease"/>
            <person name="Wu L."/>
            <person name="Ma J."/>
        </authorList>
    </citation>
    <scope>NUCLEOTIDE SEQUENCE [LARGE SCALE GENOMIC DNA]</scope>
    <source>
        <strain evidence="3">JCM 9458</strain>
    </source>
</reference>
<evidence type="ECO:0000313" key="2">
    <source>
        <dbReference type="EMBL" id="GAA3386818.1"/>
    </source>
</evidence>
<name>A0ABP6SY49_9ACTN</name>
<dbReference type="Gene3D" id="3.10.450.50">
    <property type="match status" value="1"/>
</dbReference>
<accession>A0ABP6SY49</accession>
<proteinExistence type="predicted"/>
<sequence length="111" mass="12558">MSNADVVRAAMAAYRAQDLAATDALLAEDYVFTSPQDDHIDKATYLERCFPTADRFSEQRIVHLVDVGEDEVFLLYEYELVTGERYRNAEVATVRDGRLVETQVYFGGRVG</sequence>
<dbReference type="Proteomes" id="UP001501676">
    <property type="component" value="Unassembled WGS sequence"/>
</dbReference>
<protein>
    <recommendedName>
        <fullName evidence="1">SnoaL-like domain-containing protein</fullName>
    </recommendedName>
</protein>